<evidence type="ECO:0000313" key="1">
    <source>
        <dbReference type="EMBL" id="KAF2252217.1"/>
    </source>
</evidence>
<accession>A0A6A6IPN9</accession>
<proteinExistence type="predicted"/>
<keyword evidence="2" id="KW-1185">Reference proteome</keyword>
<dbReference type="OrthoDB" id="4652505at2759"/>
<organism evidence="1 2">
    <name type="scientific">Trematosphaeria pertusa</name>
    <dbReference type="NCBI Taxonomy" id="390896"/>
    <lineage>
        <taxon>Eukaryota</taxon>
        <taxon>Fungi</taxon>
        <taxon>Dikarya</taxon>
        <taxon>Ascomycota</taxon>
        <taxon>Pezizomycotina</taxon>
        <taxon>Dothideomycetes</taxon>
        <taxon>Pleosporomycetidae</taxon>
        <taxon>Pleosporales</taxon>
        <taxon>Massarineae</taxon>
        <taxon>Trematosphaeriaceae</taxon>
        <taxon>Trematosphaeria</taxon>
    </lineage>
</organism>
<dbReference type="RefSeq" id="XP_033687221.1">
    <property type="nucleotide sequence ID" value="XM_033821169.1"/>
</dbReference>
<dbReference type="EMBL" id="ML987192">
    <property type="protein sequence ID" value="KAF2252217.1"/>
    <property type="molecule type" value="Genomic_DNA"/>
</dbReference>
<protein>
    <submittedName>
        <fullName evidence="1">Uncharacterized protein</fullName>
    </submittedName>
</protein>
<gene>
    <name evidence="1" type="ORF">BU26DRAFT_253155</name>
</gene>
<dbReference type="AlphaFoldDB" id="A0A6A6IPN9"/>
<dbReference type="GeneID" id="54574499"/>
<dbReference type="Gene3D" id="2.120.10.70">
    <property type="entry name" value="Fucose-specific lectin"/>
    <property type="match status" value="1"/>
</dbReference>
<dbReference type="SUPFAM" id="SSF89372">
    <property type="entry name" value="Fucose-specific lectin"/>
    <property type="match status" value="1"/>
</dbReference>
<sequence>MIYAINMAQRATMTLQATLQDGTSINLTISPGSRSTPAVTASATLGHSSLSIGIHTSPSNPIRSTTPSLRKYQSPAAMPHVTPQNPPVDIVAVDSGNKSYLFYVNPDKNLSYLESPDDSGSGDYKRKRIQIGEDDIRVSDKTQQVAAITWNQNDAGTKEIRVYYVDPGQKLREVCKTGDAPWYEGSLGSAKKEKHTIEEGSSISATVHYYRDGKWNLRVYGVKKGNENEYNVPQMSVFKFLFDEKGQNTHDWSPNIITNEIKSY</sequence>
<name>A0A6A6IPN9_9PLEO</name>
<evidence type="ECO:0000313" key="2">
    <source>
        <dbReference type="Proteomes" id="UP000800094"/>
    </source>
</evidence>
<dbReference type="Proteomes" id="UP000800094">
    <property type="component" value="Unassembled WGS sequence"/>
</dbReference>
<reference evidence="1" key="1">
    <citation type="journal article" date="2020" name="Stud. Mycol.">
        <title>101 Dothideomycetes genomes: a test case for predicting lifestyles and emergence of pathogens.</title>
        <authorList>
            <person name="Haridas S."/>
            <person name="Albert R."/>
            <person name="Binder M."/>
            <person name="Bloem J."/>
            <person name="Labutti K."/>
            <person name="Salamov A."/>
            <person name="Andreopoulos B."/>
            <person name="Baker S."/>
            <person name="Barry K."/>
            <person name="Bills G."/>
            <person name="Bluhm B."/>
            <person name="Cannon C."/>
            <person name="Castanera R."/>
            <person name="Culley D."/>
            <person name="Daum C."/>
            <person name="Ezra D."/>
            <person name="Gonzalez J."/>
            <person name="Henrissat B."/>
            <person name="Kuo A."/>
            <person name="Liang C."/>
            <person name="Lipzen A."/>
            <person name="Lutzoni F."/>
            <person name="Magnuson J."/>
            <person name="Mondo S."/>
            <person name="Nolan M."/>
            <person name="Ohm R."/>
            <person name="Pangilinan J."/>
            <person name="Park H.-J."/>
            <person name="Ramirez L."/>
            <person name="Alfaro M."/>
            <person name="Sun H."/>
            <person name="Tritt A."/>
            <person name="Yoshinaga Y."/>
            <person name="Zwiers L.-H."/>
            <person name="Turgeon B."/>
            <person name="Goodwin S."/>
            <person name="Spatafora J."/>
            <person name="Crous P."/>
            <person name="Grigoriev I."/>
        </authorList>
    </citation>
    <scope>NUCLEOTIDE SEQUENCE</scope>
    <source>
        <strain evidence="1">CBS 122368</strain>
    </source>
</reference>